<evidence type="ECO:0000313" key="2">
    <source>
        <dbReference type="Proteomes" id="UP000887116"/>
    </source>
</evidence>
<evidence type="ECO:0000313" key="1">
    <source>
        <dbReference type="EMBL" id="GFR11732.1"/>
    </source>
</evidence>
<sequence length="82" mass="8755">MAAQMQLSSLQITQNIALSMILNAPRYIPGGISTQTSTQVHYMPESGSWPRQFSRTSPGTITPTIAHAAIVTPGLQIRSGTS</sequence>
<dbReference type="AlphaFoldDB" id="A0A8X6GV34"/>
<dbReference type="OrthoDB" id="6818650at2759"/>
<gene>
    <name evidence="1" type="ORF">TNCT_43451</name>
</gene>
<accession>A0A8X6GV34</accession>
<dbReference type="Proteomes" id="UP000887116">
    <property type="component" value="Unassembled WGS sequence"/>
</dbReference>
<organism evidence="1 2">
    <name type="scientific">Trichonephila clavata</name>
    <name type="common">Joro spider</name>
    <name type="synonym">Nephila clavata</name>
    <dbReference type="NCBI Taxonomy" id="2740835"/>
    <lineage>
        <taxon>Eukaryota</taxon>
        <taxon>Metazoa</taxon>
        <taxon>Ecdysozoa</taxon>
        <taxon>Arthropoda</taxon>
        <taxon>Chelicerata</taxon>
        <taxon>Arachnida</taxon>
        <taxon>Araneae</taxon>
        <taxon>Araneomorphae</taxon>
        <taxon>Entelegynae</taxon>
        <taxon>Araneoidea</taxon>
        <taxon>Nephilidae</taxon>
        <taxon>Trichonephila</taxon>
    </lineage>
</organism>
<reference evidence="1" key="1">
    <citation type="submission" date="2020-07" db="EMBL/GenBank/DDBJ databases">
        <title>Multicomponent nature underlies the extraordinary mechanical properties of spider dragline silk.</title>
        <authorList>
            <person name="Kono N."/>
            <person name="Nakamura H."/>
            <person name="Mori M."/>
            <person name="Yoshida Y."/>
            <person name="Ohtoshi R."/>
            <person name="Malay A.D."/>
            <person name="Moran D.A.P."/>
            <person name="Tomita M."/>
            <person name="Numata K."/>
            <person name="Arakawa K."/>
        </authorList>
    </citation>
    <scope>NUCLEOTIDE SEQUENCE</scope>
</reference>
<comment type="caution">
    <text evidence="1">The sequence shown here is derived from an EMBL/GenBank/DDBJ whole genome shotgun (WGS) entry which is preliminary data.</text>
</comment>
<proteinExistence type="predicted"/>
<keyword evidence="2" id="KW-1185">Reference proteome</keyword>
<name>A0A8X6GV34_TRICU</name>
<dbReference type="EMBL" id="BMAO01026697">
    <property type="protein sequence ID" value="GFR11732.1"/>
    <property type="molecule type" value="Genomic_DNA"/>
</dbReference>
<protein>
    <submittedName>
        <fullName evidence="1">Uncharacterized protein</fullName>
    </submittedName>
</protein>